<feature type="region of interest" description="Disordered" evidence="1">
    <location>
        <begin position="62"/>
        <end position="94"/>
    </location>
</feature>
<accession>A0A6M5YLE4</accession>
<organism evidence="2 3">
    <name type="scientific">Frigoriglobus tundricola</name>
    <dbReference type="NCBI Taxonomy" id="2774151"/>
    <lineage>
        <taxon>Bacteria</taxon>
        <taxon>Pseudomonadati</taxon>
        <taxon>Planctomycetota</taxon>
        <taxon>Planctomycetia</taxon>
        <taxon>Gemmatales</taxon>
        <taxon>Gemmataceae</taxon>
        <taxon>Frigoriglobus</taxon>
    </lineage>
</organism>
<protein>
    <submittedName>
        <fullName evidence="2">Uncharacterized protein</fullName>
    </submittedName>
</protein>
<dbReference type="EMBL" id="CP053452">
    <property type="protein sequence ID" value="QJW94847.1"/>
    <property type="molecule type" value="Genomic_DNA"/>
</dbReference>
<dbReference type="Proteomes" id="UP000503447">
    <property type="component" value="Chromosome"/>
</dbReference>
<keyword evidence="3" id="KW-1185">Reference proteome</keyword>
<reference evidence="3" key="1">
    <citation type="submission" date="2020-05" db="EMBL/GenBank/DDBJ databases">
        <title>Frigoriglobus tundricola gen. nov., sp. nov., a psychrotolerant cellulolytic planctomycete of the family Gemmataceae with two divergent copies of 16S rRNA gene.</title>
        <authorList>
            <person name="Kulichevskaya I.S."/>
            <person name="Ivanova A.A."/>
            <person name="Naumoff D.G."/>
            <person name="Beletsky A.V."/>
            <person name="Rijpstra W.I.C."/>
            <person name="Sinninghe Damste J.S."/>
            <person name="Mardanov A.V."/>
            <person name="Ravin N.V."/>
            <person name="Dedysh S.N."/>
        </authorList>
    </citation>
    <scope>NUCLEOTIDE SEQUENCE [LARGE SCALE GENOMIC DNA]</scope>
    <source>
        <strain evidence="3">PL17</strain>
    </source>
</reference>
<evidence type="ECO:0000256" key="1">
    <source>
        <dbReference type="SAM" id="MobiDB-lite"/>
    </source>
</evidence>
<dbReference type="KEGG" id="ftj:FTUN_2373"/>
<feature type="compositionally biased region" description="Gly residues" evidence="1">
    <location>
        <begin position="85"/>
        <end position="94"/>
    </location>
</feature>
<evidence type="ECO:0000313" key="3">
    <source>
        <dbReference type="Proteomes" id="UP000503447"/>
    </source>
</evidence>
<gene>
    <name evidence="2" type="ORF">FTUN_2373</name>
</gene>
<sequence length="94" mass="9612">MYLPEAVARRNSPRTGLVKNRTKTGATLAGATIGTPRRHALVRAHNVPPVTRSTPLNNAEIASRSHISDSPGGGLTDSPVPGACSGFGAGASVR</sequence>
<evidence type="ECO:0000313" key="2">
    <source>
        <dbReference type="EMBL" id="QJW94847.1"/>
    </source>
</evidence>
<dbReference type="AlphaFoldDB" id="A0A6M5YLE4"/>
<proteinExistence type="predicted"/>
<name>A0A6M5YLE4_9BACT</name>